<dbReference type="Proteomes" id="UP001357733">
    <property type="component" value="Unassembled WGS sequence"/>
</dbReference>
<comment type="function">
    <text evidence="9">Phosphorylase is an important allosteric enzyme in carbohydrate metabolism. Enzymes from different sources differ in their regulatory mechanisms and in their natural substrates. However, all known phosphorylases share catalytic and structural properties.</text>
</comment>
<dbReference type="AlphaFoldDB" id="A0AAW9MR80"/>
<comment type="function">
    <text evidence="11">Allosteric enzyme that catalyzes the rate-limiting step in glycogen catabolism, the phosphorolytic cleavage of glycogen to produce glucose-1-phosphate, and plays a central role in maintaining cellular and organismal glucose homeostasis.</text>
</comment>
<dbReference type="GO" id="GO:0008184">
    <property type="term" value="F:glycogen phosphorylase activity"/>
    <property type="evidence" value="ECO:0007669"/>
    <property type="project" value="InterPro"/>
</dbReference>
<sequence length="792" mass="92683">MDITKDKLLEKLEFFSNFKFNKNYNDLTKEEKFVAITDSIMALTSKDWTDQLGKKARQRKAYYFSAEFLIGRSLGNNLLNLGIYDLVNSILEEKGDRIKDIENEEEDAALGNGGLGRLAACFLESAASQGFNLDGYGIRYSEGLFKQFFKDGFQAEEGDDWSSFYNPWSKRIVSDEKIIKFKNQTVKACPYDMPIFGYKNGQINRLRLWQAEAVNEFDFNRFNNFDYDGAVREKNEAEDLTRVLYPNDERREGKLLRIKQQYFFVSASLQDIVSNYKKNFDDKEFKHFHEYVSIQLNDTHPVIGIPELIRILLDEEKISFEDSFNIARKIFNFTNHTILREAMEVWSVDLIDETSPRVLEIIQMIEQRLVEELYNKGFKEEEINFLRIVKDDSIHMANLAIFVSNKVNGVAELHTNILKNETLKDWYGAYPYKFTNKTNGVTQRRWLIYSNMELSDFIDRKLGSNEWREDFSKIKELEKFAEDEPSIREFLEIRKKKKIELTEIIKETTGIDVDPNSIFDVQVKRLHEYKRQLLNALHIVYLYHRLKEDKNFISEKRTFIFGAKAAPAYFRAKAVIKFINEIARVINNDKDIDGKIKVVFLENFRVSLGEKIYPACDFSEQISTAGKEASGTGNMKFMMNGAITIGTYDGANVEIFEKAGEENNIRFGKTVEELMEIKPNYDPYKIYQEDIYIKNALDSLMSGEFKDNESYMFLDIYNSLLKSEGGDRADRYFVLEDFESYRKAQEKISEVYKDEMRFGKMCLLNIANSAYFSSDRTIREYAEEIWKLESHN</sequence>
<dbReference type="EMBL" id="JAYKOT010000001">
    <property type="protein sequence ID" value="MEB3428651.1"/>
    <property type="molecule type" value="Genomic_DNA"/>
</dbReference>
<evidence type="ECO:0000256" key="11">
    <source>
        <dbReference type="RuleBase" id="RU000587"/>
    </source>
</evidence>
<evidence type="ECO:0000256" key="4">
    <source>
        <dbReference type="ARBA" id="ARBA00022533"/>
    </source>
</evidence>
<keyword evidence="7 10" id="KW-0663">Pyridoxal phosphate</keyword>
<feature type="modified residue" description="N6-(pyridoxal phosphate)lysine" evidence="10">
    <location>
        <position position="636"/>
    </location>
</feature>
<dbReference type="InterPro" id="IPR011833">
    <property type="entry name" value="Glycg_phsphrylas"/>
</dbReference>
<dbReference type="CDD" id="cd04300">
    <property type="entry name" value="GT35_Glycogen_Phosphorylase"/>
    <property type="match status" value="1"/>
</dbReference>
<dbReference type="Pfam" id="PF00343">
    <property type="entry name" value="Phosphorylase"/>
    <property type="match status" value="1"/>
</dbReference>
<dbReference type="FunFam" id="3.40.50.2000:FF:000003">
    <property type="entry name" value="Alpha-1,4 glucan phosphorylase"/>
    <property type="match status" value="1"/>
</dbReference>
<keyword evidence="8 11" id="KW-0119">Carbohydrate metabolism</keyword>
<evidence type="ECO:0000256" key="9">
    <source>
        <dbReference type="ARBA" id="ARBA00025174"/>
    </source>
</evidence>
<dbReference type="GO" id="GO:0030170">
    <property type="term" value="F:pyridoxal phosphate binding"/>
    <property type="evidence" value="ECO:0007669"/>
    <property type="project" value="InterPro"/>
</dbReference>
<dbReference type="InterPro" id="IPR035090">
    <property type="entry name" value="Pyridoxal_P_attach_site"/>
</dbReference>
<comment type="catalytic activity">
    <reaction evidence="1 11">
        <text>[(1-&gt;4)-alpha-D-glucosyl](n) + phosphate = [(1-&gt;4)-alpha-D-glucosyl](n-1) + alpha-D-glucose 1-phosphate</text>
        <dbReference type="Rhea" id="RHEA:41732"/>
        <dbReference type="Rhea" id="RHEA-COMP:9584"/>
        <dbReference type="Rhea" id="RHEA-COMP:9586"/>
        <dbReference type="ChEBI" id="CHEBI:15444"/>
        <dbReference type="ChEBI" id="CHEBI:43474"/>
        <dbReference type="ChEBI" id="CHEBI:58601"/>
        <dbReference type="EC" id="2.4.1.1"/>
    </reaction>
</comment>
<comment type="similarity">
    <text evidence="3 11">Belongs to the glycogen phosphorylase family.</text>
</comment>
<dbReference type="SUPFAM" id="SSF53756">
    <property type="entry name" value="UDP-Glycosyltransferase/glycogen phosphorylase"/>
    <property type="match status" value="1"/>
</dbReference>
<dbReference type="PROSITE" id="PS00102">
    <property type="entry name" value="PHOSPHORYLASE"/>
    <property type="match status" value="1"/>
</dbReference>
<organism evidence="12 13">
    <name type="scientific">Citroniella saccharovorans</name>
    <dbReference type="NCBI Taxonomy" id="2053367"/>
    <lineage>
        <taxon>Bacteria</taxon>
        <taxon>Bacillati</taxon>
        <taxon>Bacillota</taxon>
        <taxon>Tissierellia</taxon>
        <taxon>Tissierellales</taxon>
        <taxon>Peptoniphilaceae</taxon>
        <taxon>Citroniella</taxon>
    </lineage>
</organism>
<keyword evidence="4" id="KW-0021">Allosteric enzyme</keyword>
<dbReference type="InterPro" id="IPR000811">
    <property type="entry name" value="Glyco_trans_35"/>
</dbReference>
<gene>
    <name evidence="12" type="ORF">VLK81_01190</name>
</gene>
<comment type="caution">
    <text evidence="12">The sequence shown here is derived from an EMBL/GenBank/DDBJ whole genome shotgun (WGS) entry which is preliminary data.</text>
</comment>
<keyword evidence="13" id="KW-1185">Reference proteome</keyword>
<dbReference type="EC" id="2.4.1.1" evidence="11"/>
<dbReference type="PANTHER" id="PTHR11468:SF3">
    <property type="entry name" value="GLYCOGEN PHOSPHORYLASE, LIVER FORM"/>
    <property type="match status" value="1"/>
</dbReference>
<keyword evidence="5 11" id="KW-0328">Glycosyltransferase</keyword>
<evidence type="ECO:0000256" key="1">
    <source>
        <dbReference type="ARBA" id="ARBA00001275"/>
    </source>
</evidence>
<evidence type="ECO:0000256" key="8">
    <source>
        <dbReference type="ARBA" id="ARBA00023277"/>
    </source>
</evidence>
<dbReference type="Gene3D" id="3.40.50.2000">
    <property type="entry name" value="Glycogen Phosphorylase B"/>
    <property type="match status" value="2"/>
</dbReference>
<evidence type="ECO:0000313" key="12">
    <source>
        <dbReference type="EMBL" id="MEB3428651.1"/>
    </source>
</evidence>
<proteinExistence type="inferred from homology"/>
<dbReference type="PANTHER" id="PTHR11468">
    <property type="entry name" value="GLYCOGEN PHOSPHORYLASE"/>
    <property type="match status" value="1"/>
</dbReference>
<protein>
    <recommendedName>
        <fullName evidence="11">Alpha-1,4 glucan phosphorylase</fullName>
        <ecNumber evidence="11">2.4.1.1</ecNumber>
    </recommendedName>
</protein>
<evidence type="ECO:0000256" key="2">
    <source>
        <dbReference type="ARBA" id="ARBA00001933"/>
    </source>
</evidence>
<keyword evidence="6 11" id="KW-0808">Transferase</keyword>
<evidence type="ECO:0000256" key="3">
    <source>
        <dbReference type="ARBA" id="ARBA00006047"/>
    </source>
</evidence>
<evidence type="ECO:0000313" key="13">
    <source>
        <dbReference type="Proteomes" id="UP001357733"/>
    </source>
</evidence>
<evidence type="ECO:0000256" key="10">
    <source>
        <dbReference type="PIRSR" id="PIRSR000460-1"/>
    </source>
</evidence>
<evidence type="ECO:0000256" key="5">
    <source>
        <dbReference type="ARBA" id="ARBA00022676"/>
    </source>
</evidence>
<accession>A0AAW9MR80</accession>
<dbReference type="NCBIfam" id="TIGR02093">
    <property type="entry name" value="P_ylase"/>
    <property type="match status" value="1"/>
</dbReference>
<comment type="cofactor">
    <cofactor evidence="2 11">
        <name>pyridoxal 5'-phosphate</name>
        <dbReference type="ChEBI" id="CHEBI:597326"/>
    </cofactor>
</comment>
<dbReference type="GO" id="GO:0005737">
    <property type="term" value="C:cytoplasm"/>
    <property type="evidence" value="ECO:0007669"/>
    <property type="project" value="TreeGrafter"/>
</dbReference>
<dbReference type="GO" id="GO:0005980">
    <property type="term" value="P:glycogen catabolic process"/>
    <property type="evidence" value="ECO:0007669"/>
    <property type="project" value="UniProtKB-ARBA"/>
</dbReference>
<dbReference type="RefSeq" id="WP_324618688.1">
    <property type="nucleotide sequence ID" value="NZ_JAYKOT010000001.1"/>
</dbReference>
<evidence type="ECO:0000256" key="6">
    <source>
        <dbReference type="ARBA" id="ARBA00022679"/>
    </source>
</evidence>
<name>A0AAW9MR80_9FIRM</name>
<evidence type="ECO:0000256" key="7">
    <source>
        <dbReference type="ARBA" id="ARBA00022898"/>
    </source>
</evidence>
<reference evidence="12 13" key="1">
    <citation type="submission" date="2024-01" db="EMBL/GenBank/DDBJ databases">
        <title>Complete genome sequence of Citroniella saccharovorans strain M6.X9, isolated from human fecal sample.</title>
        <authorList>
            <person name="Cheng G."/>
            <person name="Westerholm M."/>
            <person name="Schnurer A."/>
        </authorList>
    </citation>
    <scope>NUCLEOTIDE SEQUENCE [LARGE SCALE GENOMIC DNA]</scope>
    <source>
        <strain evidence="12 13">DSM 29873</strain>
    </source>
</reference>
<dbReference type="PIRSF" id="PIRSF000460">
    <property type="entry name" value="Pprylas_GlgP"/>
    <property type="match status" value="1"/>
</dbReference>